<reference evidence="3 4" key="1">
    <citation type="journal article" date="2024" name="BMC Genomics">
        <title>De novo assembly and annotation of Popillia japonica's genome with initial clues to its potential as an invasive pest.</title>
        <authorList>
            <person name="Cucini C."/>
            <person name="Boschi S."/>
            <person name="Funari R."/>
            <person name="Cardaioli E."/>
            <person name="Iannotti N."/>
            <person name="Marturano G."/>
            <person name="Paoli F."/>
            <person name="Bruttini M."/>
            <person name="Carapelli A."/>
            <person name="Frati F."/>
            <person name="Nardi F."/>
        </authorList>
    </citation>
    <scope>NUCLEOTIDE SEQUENCE [LARGE SCALE GENOMIC DNA]</scope>
    <source>
        <strain evidence="3">DMR45628</strain>
    </source>
</reference>
<evidence type="ECO:0000313" key="3">
    <source>
        <dbReference type="EMBL" id="KAK9687469.1"/>
    </source>
</evidence>
<gene>
    <name evidence="3" type="ORF">QE152_g36250</name>
</gene>
<dbReference type="EMBL" id="JASPKY010000641">
    <property type="protein sequence ID" value="KAK9687469.1"/>
    <property type="molecule type" value="Genomic_DNA"/>
</dbReference>
<accession>A0AAW1IDB4</accession>
<evidence type="ECO:0000259" key="2">
    <source>
        <dbReference type="Pfam" id="PF13843"/>
    </source>
</evidence>
<feature type="compositionally biased region" description="Gly residues" evidence="1">
    <location>
        <begin position="478"/>
        <end position="492"/>
    </location>
</feature>
<dbReference type="PANTHER" id="PTHR46599">
    <property type="entry name" value="PIGGYBAC TRANSPOSABLE ELEMENT-DERIVED PROTEIN 4"/>
    <property type="match status" value="1"/>
</dbReference>
<dbReference type="Proteomes" id="UP001458880">
    <property type="component" value="Unassembled WGS sequence"/>
</dbReference>
<feature type="region of interest" description="Disordered" evidence="1">
    <location>
        <begin position="471"/>
        <end position="492"/>
    </location>
</feature>
<feature type="domain" description="PiggyBac transposable element-derived protein" evidence="2">
    <location>
        <begin position="120"/>
        <end position="458"/>
    </location>
</feature>
<feature type="compositionally biased region" description="Acidic residues" evidence="1">
    <location>
        <begin position="1"/>
        <end position="13"/>
    </location>
</feature>
<dbReference type="AlphaFoldDB" id="A0AAW1IDB4"/>
<sequence>MSDECYDLSDSEADPLYNPSNSTSDSSEYEPPLPKQRRLKDNEDKNARMNLVVSESDSENSIDENCITNQVNNHSAEEIDESNSDGWGPVVGNFATFSLPVNLGIPENIAREVRQKNELAFYKLFLSDEVINMMVLQTNLYANQQIILRVTNESITKNSRLNAWVDTNANEIHMFIALVMWMGLDRKPSLKDYWRKNSLYVNNISKHMSRNRFELLLRMFYLANNEECPPNDCLHKIQSLIDILNSKFQRAMIPEENICIDETMIPFRGKLSFRQYLKGKRHKFGMKLFKICLAHGFTYRVKIYCGKEHVVGQPVAERIVLEMINPLLDNGRTLFVDNWYTSVDLAEKLQMRSTHLVGTLRKNRKKLPKSVINAKLKKGDIVARQNNKIVVMKWFDKRDVLILSTNHTDDMQDVYHREGPRRKPSAILDYNNAKSFVDTSDQMTAYSNALRKSMKWYLETPAENHFQHKLIEKKENGENGGSGSGNGGGGKW</sequence>
<evidence type="ECO:0000256" key="1">
    <source>
        <dbReference type="SAM" id="MobiDB-lite"/>
    </source>
</evidence>
<protein>
    <submittedName>
        <fullName evidence="3">Transposase IS4</fullName>
    </submittedName>
</protein>
<comment type="caution">
    <text evidence="3">The sequence shown here is derived from an EMBL/GenBank/DDBJ whole genome shotgun (WGS) entry which is preliminary data.</text>
</comment>
<organism evidence="3 4">
    <name type="scientific">Popillia japonica</name>
    <name type="common">Japanese beetle</name>
    <dbReference type="NCBI Taxonomy" id="7064"/>
    <lineage>
        <taxon>Eukaryota</taxon>
        <taxon>Metazoa</taxon>
        <taxon>Ecdysozoa</taxon>
        <taxon>Arthropoda</taxon>
        <taxon>Hexapoda</taxon>
        <taxon>Insecta</taxon>
        <taxon>Pterygota</taxon>
        <taxon>Neoptera</taxon>
        <taxon>Endopterygota</taxon>
        <taxon>Coleoptera</taxon>
        <taxon>Polyphaga</taxon>
        <taxon>Scarabaeiformia</taxon>
        <taxon>Scarabaeidae</taxon>
        <taxon>Rutelinae</taxon>
        <taxon>Popillia</taxon>
    </lineage>
</organism>
<proteinExistence type="predicted"/>
<dbReference type="PANTHER" id="PTHR46599:SF3">
    <property type="entry name" value="PIGGYBAC TRANSPOSABLE ELEMENT-DERIVED PROTEIN 4"/>
    <property type="match status" value="1"/>
</dbReference>
<dbReference type="InterPro" id="IPR029526">
    <property type="entry name" value="PGBD"/>
</dbReference>
<feature type="region of interest" description="Disordered" evidence="1">
    <location>
        <begin position="1"/>
        <end position="46"/>
    </location>
</feature>
<name>A0AAW1IDB4_POPJA</name>
<dbReference type="Pfam" id="PF13843">
    <property type="entry name" value="DDE_Tnp_1_7"/>
    <property type="match status" value="1"/>
</dbReference>
<keyword evidence="4" id="KW-1185">Reference proteome</keyword>
<evidence type="ECO:0000313" key="4">
    <source>
        <dbReference type="Proteomes" id="UP001458880"/>
    </source>
</evidence>